<dbReference type="AlphaFoldDB" id="A0A6A6U4Z0"/>
<keyword evidence="3" id="KW-1185">Reference proteome</keyword>
<evidence type="ECO:0000313" key="2">
    <source>
        <dbReference type="EMBL" id="KAF2666641.1"/>
    </source>
</evidence>
<sequence length="168" mass="18116">MQSLAVIFACMAAVSALDIRLFEGRDCKGGTFTCTNVNPNSCCGIPSGGVSSVGFYGILPQWNIECRGHENGRCANTKTIQVAFNTNFKCLNDGPYTGGGYGFRANKARGLGLDKQTSGEQQMPDRFETADGRKYNLAALDTDQLVEFIDQTANGTSLEAYKALEVME</sequence>
<gene>
    <name evidence="2" type="ORF">BT63DRAFT_472947</name>
</gene>
<protein>
    <submittedName>
        <fullName evidence="2">Uncharacterized protein</fullName>
    </submittedName>
</protein>
<dbReference type="Proteomes" id="UP000799302">
    <property type="component" value="Unassembled WGS sequence"/>
</dbReference>
<evidence type="ECO:0000256" key="1">
    <source>
        <dbReference type="SAM" id="SignalP"/>
    </source>
</evidence>
<organism evidence="2 3">
    <name type="scientific">Microthyrium microscopicum</name>
    <dbReference type="NCBI Taxonomy" id="703497"/>
    <lineage>
        <taxon>Eukaryota</taxon>
        <taxon>Fungi</taxon>
        <taxon>Dikarya</taxon>
        <taxon>Ascomycota</taxon>
        <taxon>Pezizomycotina</taxon>
        <taxon>Dothideomycetes</taxon>
        <taxon>Dothideomycetes incertae sedis</taxon>
        <taxon>Microthyriales</taxon>
        <taxon>Microthyriaceae</taxon>
        <taxon>Microthyrium</taxon>
    </lineage>
</organism>
<dbReference type="EMBL" id="MU004238">
    <property type="protein sequence ID" value="KAF2666641.1"/>
    <property type="molecule type" value="Genomic_DNA"/>
</dbReference>
<keyword evidence="1" id="KW-0732">Signal</keyword>
<feature type="chain" id="PRO_5025666426" evidence="1">
    <location>
        <begin position="17"/>
        <end position="168"/>
    </location>
</feature>
<reference evidence="2" key="1">
    <citation type="journal article" date="2020" name="Stud. Mycol.">
        <title>101 Dothideomycetes genomes: a test case for predicting lifestyles and emergence of pathogens.</title>
        <authorList>
            <person name="Haridas S."/>
            <person name="Albert R."/>
            <person name="Binder M."/>
            <person name="Bloem J."/>
            <person name="Labutti K."/>
            <person name="Salamov A."/>
            <person name="Andreopoulos B."/>
            <person name="Baker S."/>
            <person name="Barry K."/>
            <person name="Bills G."/>
            <person name="Bluhm B."/>
            <person name="Cannon C."/>
            <person name="Castanera R."/>
            <person name="Culley D."/>
            <person name="Daum C."/>
            <person name="Ezra D."/>
            <person name="Gonzalez J."/>
            <person name="Henrissat B."/>
            <person name="Kuo A."/>
            <person name="Liang C."/>
            <person name="Lipzen A."/>
            <person name="Lutzoni F."/>
            <person name="Magnuson J."/>
            <person name="Mondo S."/>
            <person name="Nolan M."/>
            <person name="Ohm R."/>
            <person name="Pangilinan J."/>
            <person name="Park H.-J."/>
            <person name="Ramirez L."/>
            <person name="Alfaro M."/>
            <person name="Sun H."/>
            <person name="Tritt A."/>
            <person name="Yoshinaga Y."/>
            <person name="Zwiers L.-H."/>
            <person name="Turgeon B."/>
            <person name="Goodwin S."/>
            <person name="Spatafora J."/>
            <person name="Crous P."/>
            <person name="Grigoriev I."/>
        </authorList>
    </citation>
    <scope>NUCLEOTIDE SEQUENCE</scope>
    <source>
        <strain evidence="2">CBS 115976</strain>
    </source>
</reference>
<feature type="signal peptide" evidence="1">
    <location>
        <begin position="1"/>
        <end position="16"/>
    </location>
</feature>
<evidence type="ECO:0000313" key="3">
    <source>
        <dbReference type="Proteomes" id="UP000799302"/>
    </source>
</evidence>
<proteinExistence type="predicted"/>
<accession>A0A6A6U4Z0</accession>
<name>A0A6A6U4Z0_9PEZI</name>
<dbReference type="OrthoDB" id="5383526at2759"/>